<reference evidence="3 4" key="1">
    <citation type="submission" date="2023-03" db="EMBL/GenBank/DDBJ databases">
        <title>Genome sequence of Lichtheimia ornata CBS 291.66.</title>
        <authorList>
            <person name="Mohabir J.T."/>
            <person name="Shea T.P."/>
            <person name="Kurbessoian T."/>
            <person name="Berby B."/>
            <person name="Fontaine J."/>
            <person name="Livny J."/>
            <person name="Gnirke A."/>
            <person name="Stajich J.E."/>
            <person name="Cuomo C.A."/>
        </authorList>
    </citation>
    <scope>NUCLEOTIDE SEQUENCE [LARGE SCALE GENOMIC DNA]</scope>
    <source>
        <strain evidence="3">CBS 291.66</strain>
    </source>
</reference>
<sequence length="209" mass="23676">MNNENLYENLQQVLRHALQEGNFDEVLDIITNELRQARVYLSMDTGEPPRAGLRLAGWQEVDNHAQDFIMSDRRLRLWLGDQHDRTYSQSTLSSGAFERPSPDEYQSISLEELTPIPPHAILDLLAHTPTPPTPPTPPTLSPPPPAATTTTRPTTRPPGGFYPTWVPPPPPWFHEPTPEELIQAGLFLQRSIPIAIMSSIIIWFFHYIS</sequence>
<proteinExistence type="predicted"/>
<feature type="compositionally biased region" description="Low complexity" evidence="1">
    <location>
        <begin position="147"/>
        <end position="157"/>
    </location>
</feature>
<evidence type="ECO:0000256" key="1">
    <source>
        <dbReference type="SAM" id="MobiDB-lite"/>
    </source>
</evidence>
<dbReference type="AlphaFoldDB" id="A0AAD7VAR8"/>
<evidence type="ECO:0000256" key="2">
    <source>
        <dbReference type="SAM" id="Phobius"/>
    </source>
</evidence>
<keyword evidence="2" id="KW-1133">Transmembrane helix</keyword>
<keyword evidence="4" id="KW-1185">Reference proteome</keyword>
<dbReference type="RefSeq" id="XP_058347457.1">
    <property type="nucleotide sequence ID" value="XM_058481600.1"/>
</dbReference>
<feature type="region of interest" description="Disordered" evidence="1">
    <location>
        <begin position="127"/>
        <end position="157"/>
    </location>
</feature>
<evidence type="ECO:0000313" key="3">
    <source>
        <dbReference type="EMBL" id="KAJ8662544.1"/>
    </source>
</evidence>
<accession>A0AAD7VAR8</accession>
<keyword evidence="2" id="KW-0472">Membrane</keyword>
<name>A0AAD7VAR8_9FUNG</name>
<dbReference type="Proteomes" id="UP001234581">
    <property type="component" value="Unassembled WGS sequence"/>
</dbReference>
<feature type="compositionally biased region" description="Pro residues" evidence="1">
    <location>
        <begin position="129"/>
        <end position="146"/>
    </location>
</feature>
<feature type="transmembrane region" description="Helical" evidence="2">
    <location>
        <begin position="191"/>
        <end position="208"/>
    </location>
</feature>
<protein>
    <submittedName>
        <fullName evidence="3">Uncharacterized protein</fullName>
    </submittedName>
</protein>
<keyword evidence="2" id="KW-0812">Transmembrane</keyword>
<gene>
    <name evidence="3" type="ORF">O0I10_001505</name>
</gene>
<comment type="caution">
    <text evidence="3">The sequence shown here is derived from an EMBL/GenBank/DDBJ whole genome shotgun (WGS) entry which is preliminary data.</text>
</comment>
<evidence type="ECO:0000313" key="4">
    <source>
        <dbReference type="Proteomes" id="UP001234581"/>
    </source>
</evidence>
<organism evidence="3 4">
    <name type="scientific">Lichtheimia ornata</name>
    <dbReference type="NCBI Taxonomy" id="688661"/>
    <lineage>
        <taxon>Eukaryota</taxon>
        <taxon>Fungi</taxon>
        <taxon>Fungi incertae sedis</taxon>
        <taxon>Mucoromycota</taxon>
        <taxon>Mucoromycotina</taxon>
        <taxon>Mucoromycetes</taxon>
        <taxon>Mucorales</taxon>
        <taxon>Lichtheimiaceae</taxon>
        <taxon>Lichtheimia</taxon>
    </lineage>
</organism>
<dbReference type="EMBL" id="JARTCD010000004">
    <property type="protein sequence ID" value="KAJ8662544.1"/>
    <property type="molecule type" value="Genomic_DNA"/>
</dbReference>
<dbReference type="GeneID" id="83208923"/>